<evidence type="ECO:0000313" key="15">
    <source>
        <dbReference type="Proteomes" id="UP000199495"/>
    </source>
</evidence>
<keyword evidence="4" id="KW-0597">Phosphoprotein</keyword>
<evidence type="ECO:0000256" key="4">
    <source>
        <dbReference type="ARBA" id="ARBA00022553"/>
    </source>
</evidence>
<keyword evidence="8 11" id="KW-1133">Transmembrane helix</keyword>
<dbReference type="InterPro" id="IPR004358">
    <property type="entry name" value="Sig_transdc_His_kin-like_C"/>
</dbReference>
<evidence type="ECO:0000256" key="9">
    <source>
        <dbReference type="ARBA" id="ARBA00023012"/>
    </source>
</evidence>
<feature type="domain" description="HAMP" evidence="13">
    <location>
        <begin position="189"/>
        <end position="240"/>
    </location>
</feature>
<feature type="domain" description="Histidine kinase" evidence="12">
    <location>
        <begin position="248"/>
        <end position="454"/>
    </location>
</feature>
<feature type="transmembrane region" description="Helical" evidence="11">
    <location>
        <begin position="169"/>
        <end position="188"/>
    </location>
</feature>
<evidence type="ECO:0000256" key="2">
    <source>
        <dbReference type="ARBA" id="ARBA00004370"/>
    </source>
</evidence>
<comment type="catalytic activity">
    <reaction evidence="1">
        <text>ATP + protein L-histidine = ADP + protein N-phospho-L-histidine.</text>
        <dbReference type="EC" id="2.7.13.3"/>
    </reaction>
</comment>
<evidence type="ECO:0000256" key="3">
    <source>
        <dbReference type="ARBA" id="ARBA00012438"/>
    </source>
</evidence>
<accession>A0A1G7RRP8</accession>
<dbReference type="Gene3D" id="1.10.287.130">
    <property type="match status" value="1"/>
</dbReference>
<comment type="subcellular location">
    <subcellularLocation>
        <location evidence="2">Membrane</location>
    </subcellularLocation>
</comment>
<dbReference type="STRING" id="440168.SAMN04487974_10147"/>
<evidence type="ECO:0000256" key="11">
    <source>
        <dbReference type="SAM" id="Phobius"/>
    </source>
</evidence>
<dbReference type="OrthoDB" id="9809567at2"/>
<keyword evidence="7 14" id="KW-0418">Kinase</keyword>
<evidence type="ECO:0000256" key="5">
    <source>
        <dbReference type="ARBA" id="ARBA00022679"/>
    </source>
</evidence>
<dbReference type="InterPro" id="IPR005467">
    <property type="entry name" value="His_kinase_dom"/>
</dbReference>
<evidence type="ECO:0000256" key="7">
    <source>
        <dbReference type="ARBA" id="ARBA00022777"/>
    </source>
</evidence>
<evidence type="ECO:0000256" key="10">
    <source>
        <dbReference type="ARBA" id="ARBA00023136"/>
    </source>
</evidence>
<dbReference type="EC" id="2.7.13.3" evidence="3"/>
<dbReference type="Proteomes" id="UP000199495">
    <property type="component" value="Unassembled WGS sequence"/>
</dbReference>
<proteinExistence type="predicted"/>
<evidence type="ECO:0000259" key="12">
    <source>
        <dbReference type="PROSITE" id="PS50109"/>
    </source>
</evidence>
<dbReference type="Pfam" id="PF02518">
    <property type="entry name" value="HATPase_c"/>
    <property type="match status" value="1"/>
</dbReference>
<evidence type="ECO:0000256" key="1">
    <source>
        <dbReference type="ARBA" id="ARBA00000085"/>
    </source>
</evidence>
<dbReference type="InterPro" id="IPR050428">
    <property type="entry name" value="TCS_sensor_his_kinase"/>
</dbReference>
<dbReference type="AlphaFoldDB" id="A0A1G7RRP8"/>
<evidence type="ECO:0000256" key="8">
    <source>
        <dbReference type="ARBA" id="ARBA00022989"/>
    </source>
</evidence>
<dbReference type="EMBL" id="FNCS01000001">
    <property type="protein sequence ID" value="SDG12859.1"/>
    <property type="molecule type" value="Genomic_DNA"/>
</dbReference>
<dbReference type="PRINTS" id="PR00344">
    <property type="entry name" value="BCTRLSENSOR"/>
</dbReference>
<feature type="transmembrane region" description="Helical" evidence="11">
    <location>
        <begin position="12"/>
        <end position="34"/>
    </location>
</feature>
<gene>
    <name evidence="14" type="ORF">SAMN04487974_10147</name>
</gene>
<name>A0A1G7RRP8_9HYPH</name>
<keyword evidence="10 11" id="KW-0472">Membrane</keyword>
<dbReference type="InterPro" id="IPR003594">
    <property type="entry name" value="HATPase_dom"/>
</dbReference>
<organism evidence="14 15">
    <name type="scientific">Pelagibacterium luteolum</name>
    <dbReference type="NCBI Taxonomy" id="440168"/>
    <lineage>
        <taxon>Bacteria</taxon>
        <taxon>Pseudomonadati</taxon>
        <taxon>Pseudomonadota</taxon>
        <taxon>Alphaproteobacteria</taxon>
        <taxon>Hyphomicrobiales</taxon>
        <taxon>Devosiaceae</taxon>
        <taxon>Pelagibacterium</taxon>
    </lineage>
</organism>
<evidence type="ECO:0000313" key="14">
    <source>
        <dbReference type="EMBL" id="SDG12859.1"/>
    </source>
</evidence>
<protein>
    <recommendedName>
        <fullName evidence="3">histidine kinase</fullName>
        <ecNumber evidence="3">2.7.13.3</ecNumber>
    </recommendedName>
</protein>
<evidence type="ECO:0000259" key="13">
    <source>
        <dbReference type="PROSITE" id="PS50885"/>
    </source>
</evidence>
<dbReference type="PANTHER" id="PTHR45436:SF5">
    <property type="entry name" value="SENSOR HISTIDINE KINASE TRCS"/>
    <property type="match status" value="1"/>
</dbReference>
<keyword evidence="6 11" id="KW-0812">Transmembrane</keyword>
<reference evidence="14 15" key="1">
    <citation type="submission" date="2016-10" db="EMBL/GenBank/DDBJ databases">
        <authorList>
            <person name="de Groot N.N."/>
        </authorList>
    </citation>
    <scope>NUCLEOTIDE SEQUENCE [LARGE SCALE GENOMIC DNA]</scope>
    <source>
        <strain evidence="14 15">CGMCC 1.10267</strain>
    </source>
</reference>
<dbReference type="GO" id="GO:0000160">
    <property type="term" value="P:phosphorelay signal transduction system"/>
    <property type="evidence" value="ECO:0007669"/>
    <property type="project" value="UniProtKB-KW"/>
</dbReference>
<dbReference type="InterPro" id="IPR003660">
    <property type="entry name" value="HAMP_dom"/>
</dbReference>
<keyword evidence="15" id="KW-1185">Reference proteome</keyword>
<sequence length="454" mass="48594">MKPMASLSLRLTLLAISGTVLGLALIGVIIAGLLRDFIVETFEANMEATLVSLMANTEFVEDTQQVRINAAVADSRYDQPLSGWYWQISEGGDQLIRSGSLWQGTLNTSVGEDLANGLRRSFAMGPQAQELRILSRSFTGPGSTVPLEIAIAMPESEINTRLNTITTPLIVSIGLLAVVLALVTLVQVRYGLAPLRRLTTNLRAIKDGTATTLPADPTEEIAPIVGEMNALLDANRKTIERARTHVGNLAHGLKTPLSVLATESYDPTLPPTKQKVFSELSERMDRLVSHHLRRARSAATLGLAGARTPVKDALSDLEPVFAGIYADKRLRLKFSVAPDLAFGGERQDFEELLGNLIDNACKWAVAHVTVSARRTDAGFLEITVCDDGPGMSEEQAESALVWGKRFDEGRPGAGLGLAIVADLAALYGGTLTLLPHGEAPMTGACAVLRLPAAS</sequence>
<keyword evidence="5" id="KW-0808">Transferase</keyword>
<dbReference type="PANTHER" id="PTHR45436">
    <property type="entry name" value="SENSOR HISTIDINE KINASE YKOH"/>
    <property type="match status" value="1"/>
</dbReference>
<dbReference type="SUPFAM" id="SSF55874">
    <property type="entry name" value="ATPase domain of HSP90 chaperone/DNA topoisomerase II/histidine kinase"/>
    <property type="match status" value="1"/>
</dbReference>
<dbReference type="GO" id="GO:0004673">
    <property type="term" value="F:protein histidine kinase activity"/>
    <property type="evidence" value="ECO:0007669"/>
    <property type="project" value="UniProtKB-EC"/>
</dbReference>
<dbReference type="SMART" id="SM00387">
    <property type="entry name" value="HATPase_c"/>
    <property type="match status" value="1"/>
</dbReference>
<keyword evidence="9" id="KW-0902">Two-component regulatory system</keyword>
<dbReference type="PROSITE" id="PS50885">
    <property type="entry name" value="HAMP"/>
    <property type="match status" value="1"/>
</dbReference>
<dbReference type="GO" id="GO:0005886">
    <property type="term" value="C:plasma membrane"/>
    <property type="evidence" value="ECO:0007669"/>
    <property type="project" value="TreeGrafter"/>
</dbReference>
<dbReference type="PROSITE" id="PS50109">
    <property type="entry name" value="HIS_KIN"/>
    <property type="match status" value="1"/>
</dbReference>
<dbReference type="InterPro" id="IPR036890">
    <property type="entry name" value="HATPase_C_sf"/>
</dbReference>
<dbReference type="Gene3D" id="3.30.565.10">
    <property type="entry name" value="Histidine kinase-like ATPase, C-terminal domain"/>
    <property type="match status" value="1"/>
</dbReference>
<evidence type="ECO:0000256" key="6">
    <source>
        <dbReference type="ARBA" id="ARBA00022692"/>
    </source>
</evidence>